<dbReference type="CDD" id="cd00093">
    <property type="entry name" value="HTH_XRE"/>
    <property type="match status" value="1"/>
</dbReference>
<dbReference type="InterPro" id="IPR011990">
    <property type="entry name" value="TPR-like_helical_dom_sf"/>
</dbReference>
<name>A0ABV9WJ52_9ACTN</name>
<feature type="region of interest" description="Disordered" evidence="1">
    <location>
        <begin position="81"/>
        <end position="103"/>
    </location>
</feature>
<sequence>MSDGPAGAAHIGGIVRRLRERALLTQEELAGRSGLSVGTIRGIEAGRIRRPHQGSVRLLVAALEPDGPEQDMLLVALSAGTPAPAADGTPATPPAAPPLPDRPVPAQLPAAPAAFTGRGDVLARLDALLPAAVHRPDPAAGPVVAVVGAAGIGKTALALYWAHRVKGAFPDGQLYLNLRGFDPGAAPLSPEAALHACFDALDVPPARVPATIDGQSGLLRSLLAERRMLLVLDNARDAGQVRPLLPGSPGCLVVVTSRVRLTGLAATDSATVVTLDLFTDGEARRLLTGHLGADRVAAEPDAVTGIVDACAGLPLALTIVAARAAAGPPFPLGVLAGQLRNIRDQLDAFEDDDAAGDLRAVMSWSVRTLDDGTGRLFRLLGLHPGPDVDAAAAAALAGVPRPAAARALTRLARVHLVVEERPGRYSFHDLVRAYAAELARTDESAEAGRAAVERLYDHLMHQAHAAALLLRPERRPGLPLPVPSAPPSFADQAAAAEWFDGELPVLLTAVAAQSRATGSALDGAVWRIAWAVQDVLDRGGWWAELAAVQHAGLVCATRLGDLLGQLHTRRALALVGFRLGRGREAAEHLKHALHCAEALGDVPSQAQVTYNIALLLLRQEQLDAALAAAERADLLYAAGEPVHRWRAWQVVAQCHTARGDHQEALAACRRALLFVRASPDPASQAFVWDTLADAHHRLGRLQLAAAYKRRAFARFEAAGDAYHMSQVLLDLGDIERDAGDHDGARERWRASLAMLERLEHPDAELPRARLAAAKLTVA</sequence>
<evidence type="ECO:0000256" key="1">
    <source>
        <dbReference type="SAM" id="MobiDB-lite"/>
    </source>
</evidence>
<dbReference type="SMART" id="SM00028">
    <property type="entry name" value="TPR"/>
    <property type="match status" value="4"/>
</dbReference>
<evidence type="ECO:0000259" key="2">
    <source>
        <dbReference type="PROSITE" id="PS50943"/>
    </source>
</evidence>
<dbReference type="Gene3D" id="3.40.50.300">
    <property type="entry name" value="P-loop containing nucleotide triphosphate hydrolases"/>
    <property type="match status" value="1"/>
</dbReference>
<dbReference type="SUPFAM" id="SSF47413">
    <property type="entry name" value="lambda repressor-like DNA-binding domains"/>
    <property type="match status" value="1"/>
</dbReference>
<feature type="compositionally biased region" description="Pro residues" evidence="1">
    <location>
        <begin position="91"/>
        <end position="103"/>
    </location>
</feature>
<feature type="domain" description="HTH cro/C1-type" evidence="2">
    <location>
        <begin position="15"/>
        <end position="70"/>
    </location>
</feature>
<dbReference type="SUPFAM" id="SSF52540">
    <property type="entry name" value="P-loop containing nucleoside triphosphate hydrolases"/>
    <property type="match status" value="1"/>
</dbReference>
<accession>A0ABV9WJ52</accession>
<dbReference type="GO" id="GO:0005524">
    <property type="term" value="F:ATP binding"/>
    <property type="evidence" value="ECO:0007669"/>
    <property type="project" value="UniProtKB-KW"/>
</dbReference>
<dbReference type="PANTHER" id="PTHR47691">
    <property type="entry name" value="REGULATOR-RELATED"/>
    <property type="match status" value="1"/>
</dbReference>
<feature type="compositionally biased region" description="Low complexity" evidence="1">
    <location>
        <begin position="81"/>
        <end position="90"/>
    </location>
</feature>
<gene>
    <name evidence="3" type="ORF">ACFPIJ_59005</name>
</gene>
<comment type="caution">
    <text evidence="3">The sequence shown here is derived from an EMBL/GenBank/DDBJ whole genome shotgun (WGS) entry which is preliminary data.</text>
</comment>
<dbReference type="InterPro" id="IPR010982">
    <property type="entry name" value="Lambda_DNA-bd_dom_sf"/>
</dbReference>
<protein>
    <submittedName>
        <fullName evidence="3">ATP-binding protein</fullName>
    </submittedName>
</protein>
<keyword evidence="4" id="KW-1185">Reference proteome</keyword>
<dbReference type="Pfam" id="PF13424">
    <property type="entry name" value="TPR_12"/>
    <property type="match status" value="1"/>
</dbReference>
<keyword evidence="3" id="KW-0067">ATP-binding</keyword>
<dbReference type="Proteomes" id="UP001595912">
    <property type="component" value="Unassembled WGS sequence"/>
</dbReference>
<dbReference type="PRINTS" id="PR00364">
    <property type="entry name" value="DISEASERSIST"/>
</dbReference>
<evidence type="ECO:0000313" key="3">
    <source>
        <dbReference type="EMBL" id="MFC5007686.1"/>
    </source>
</evidence>
<dbReference type="InterPro" id="IPR027417">
    <property type="entry name" value="P-loop_NTPase"/>
</dbReference>
<dbReference type="EMBL" id="JBHSIU010000130">
    <property type="protein sequence ID" value="MFC5007686.1"/>
    <property type="molecule type" value="Genomic_DNA"/>
</dbReference>
<dbReference type="InterPro" id="IPR001387">
    <property type="entry name" value="Cro/C1-type_HTH"/>
</dbReference>
<reference evidence="4" key="1">
    <citation type="journal article" date="2019" name="Int. J. Syst. Evol. Microbiol.">
        <title>The Global Catalogue of Microorganisms (GCM) 10K type strain sequencing project: providing services to taxonomists for standard genome sequencing and annotation.</title>
        <authorList>
            <consortium name="The Broad Institute Genomics Platform"/>
            <consortium name="The Broad Institute Genome Sequencing Center for Infectious Disease"/>
            <person name="Wu L."/>
            <person name="Ma J."/>
        </authorList>
    </citation>
    <scope>NUCLEOTIDE SEQUENCE [LARGE SCALE GENOMIC DNA]</scope>
    <source>
        <strain evidence="4">CGMCC 4.7152</strain>
    </source>
</reference>
<dbReference type="PANTHER" id="PTHR47691:SF3">
    <property type="entry name" value="HTH-TYPE TRANSCRIPTIONAL REGULATOR RV0890C-RELATED"/>
    <property type="match status" value="1"/>
</dbReference>
<dbReference type="Pfam" id="PF13560">
    <property type="entry name" value="HTH_31"/>
    <property type="match status" value="1"/>
</dbReference>
<evidence type="ECO:0000313" key="4">
    <source>
        <dbReference type="Proteomes" id="UP001595912"/>
    </source>
</evidence>
<dbReference type="SMART" id="SM00530">
    <property type="entry name" value="HTH_XRE"/>
    <property type="match status" value="1"/>
</dbReference>
<dbReference type="Gene3D" id="1.10.260.40">
    <property type="entry name" value="lambda repressor-like DNA-binding domains"/>
    <property type="match status" value="1"/>
</dbReference>
<organism evidence="3 4">
    <name type="scientific">Dactylosporangium cerinum</name>
    <dbReference type="NCBI Taxonomy" id="1434730"/>
    <lineage>
        <taxon>Bacteria</taxon>
        <taxon>Bacillati</taxon>
        <taxon>Actinomycetota</taxon>
        <taxon>Actinomycetes</taxon>
        <taxon>Micromonosporales</taxon>
        <taxon>Micromonosporaceae</taxon>
        <taxon>Dactylosporangium</taxon>
    </lineage>
</organism>
<dbReference type="InterPro" id="IPR019734">
    <property type="entry name" value="TPR_rpt"/>
</dbReference>
<dbReference type="PROSITE" id="PS50943">
    <property type="entry name" value="HTH_CROC1"/>
    <property type="match status" value="1"/>
</dbReference>
<dbReference type="Gene3D" id="1.25.40.10">
    <property type="entry name" value="Tetratricopeptide repeat domain"/>
    <property type="match status" value="1"/>
</dbReference>
<dbReference type="SUPFAM" id="SSF48452">
    <property type="entry name" value="TPR-like"/>
    <property type="match status" value="2"/>
</dbReference>
<proteinExistence type="predicted"/>
<dbReference type="RefSeq" id="WP_380128323.1">
    <property type="nucleotide sequence ID" value="NZ_JBHSIU010000130.1"/>
</dbReference>
<keyword evidence="3" id="KW-0547">Nucleotide-binding</keyword>